<dbReference type="EMBL" id="LO017727">
    <property type="protein sequence ID" value="CRH04410.1"/>
    <property type="molecule type" value="Genomic_DNA"/>
</dbReference>
<dbReference type="Pfam" id="PF13276">
    <property type="entry name" value="HTH_21"/>
    <property type="match status" value="1"/>
</dbReference>
<dbReference type="Pfam" id="PF00665">
    <property type="entry name" value="rve"/>
    <property type="match status" value="1"/>
</dbReference>
<dbReference type="Gene3D" id="3.30.420.10">
    <property type="entry name" value="Ribonuclease H-like superfamily/Ribonuclease H"/>
    <property type="match status" value="1"/>
</dbReference>
<evidence type="ECO:0000313" key="9">
    <source>
        <dbReference type="EMBL" id="CRH05635.1"/>
    </source>
</evidence>
<dbReference type="GO" id="GO:0015074">
    <property type="term" value="P:DNA integration"/>
    <property type="evidence" value="ECO:0007669"/>
    <property type="project" value="InterPro"/>
</dbReference>
<dbReference type="EMBL" id="LO017727">
    <property type="protein sequence ID" value="CRH08246.1"/>
    <property type="molecule type" value="Genomic_DNA"/>
</dbReference>
<evidence type="ECO:0000313" key="15">
    <source>
        <dbReference type="EMBL" id="CRH07219.1"/>
    </source>
</evidence>
<dbReference type="EMBL" id="LO017727">
    <property type="protein sequence ID" value="CRH04761.1"/>
    <property type="molecule type" value="Genomic_DNA"/>
</dbReference>
<dbReference type="Pfam" id="PF13333">
    <property type="entry name" value="rve_2"/>
    <property type="match status" value="1"/>
</dbReference>
<reference evidence="7" key="1">
    <citation type="submission" date="2015-04" db="EMBL/GenBank/DDBJ databases">
        <authorList>
            <person name="Syromyatnikov M.Y."/>
            <person name="Popov V.N."/>
        </authorList>
    </citation>
    <scope>NUCLEOTIDE SEQUENCE</scope>
    <source>
        <strain evidence="7">MO-1</strain>
    </source>
</reference>
<sequence length="268" mass="30887">MDVSKSGYYVWLKRRESVRAEENRLLGEWIVEIFHGSRATYGSRRIQRCLVEHGVRVSRRRVARIKRKLGLECKAQRCFKVITTDSSHSLPVAPNHLNREFTSERPDQAYVGDITYIATKEGWLYLAVWIDLYSRSVVGWSMAEHMRASLVTDALRMACFKRRPPVGLMVHSDRGSQYASNLFTSLLKEKGYLQSMSRLGDCWDNAPAESFFGTLKTELIGDLVFSSRDEAKQSIFEYIEVFYNRQRKHSTIGYMTPEQCDLAFSVSA</sequence>
<evidence type="ECO:0000313" key="14">
    <source>
        <dbReference type="EMBL" id="CRH06811.1"/>
    </source>
</evidence>
<evidence type="ECO:0000313" key="4">
    <source>
        <dbReference type="EMBL" id="CRH04365.1"/>
    </source>
</evidence>
<dbReference type="InterPro" id="IPR050900">
    <property type="entry name" value="Transposase_IS3/IS150/IS904"/>
</dbReference>
<name>A0A1S7LD96_MAGMO</name>
<dbReference type="SUPFAM" id="SSF53098">
    <property type="entry name" value="Ribonuclease H-like"/>
    <property type="match status" value="1"/>
</dbReference>
<dbReference type="InterPro" id="IPR036397">
    <property type="entry name" value="RNaseH_sf"/>
</dbReference>
<dbReference type="EMBL" id="LO017727">
    <property type="protein sequence ID" value="CRH05635.1"/>
    <property type="molecule type" value="Genomic_DNA"/>
</dbReference>
<evidence type="ECO:0000313" key="5">
    <source>
        <dbReference type="EMBL" id="CRH04410.1"/>
    </source>
</evidence>
<feature type="domain" description="Integrase catalytic" evidence="1">
    <location>
        <begin position="102"/>
        <end position="265"/>
    </location>
</feature>
<dbReference type="EMBL" id="LO017727">
    <property type="protein sequence ID" value="CRH05619.1"/>
    <property type="molecule type" value="Genomic_DNA"/>
</dbReference>
<dbReference type="EMBL" id="LO017727">
    <property type="protein sequence ID" value="CRH05934.1"/>
    <property type="molecule type" value="Genomic_DNA"/>
</dbReference>
<dbReference type="PANTHER" id="PTHR46889">
    <property type="entry name" value="TRANSPOSASE INSF FOR INSERTION SEQUENCE IS3B-RELATED"/>
    <property type="match status" value="1"/>
</dbReference>
<dbReference type="EMBL" id="LO017727">
    <property type="protein sequence ID" value="CRH04365.1"/>
    <property type="molecule type" value="Genomic_DNA"/>
</dbReference>
<evidence type="ECO:0000313" key="16">
    <source>
        <dbReference type="EMBL" id="CRH08246.1"/>
    </source>
</evidence>
<dbReference type="EMBL" id="LO017727">
    <property type="protein sequence ID" value="CRH07219.1"/>
    <property type="molecule type" value="Genomic_DNA"/>
</dbReference>
<dbReference type="InterPro" id="IPR025948">
    <property type="entry name" value="HTH-like_dom"/>
</dbReference>
<evidence type="ECO:0000313" key="7">
    <source>
        <dbReference type="EMBL" id="CRH04900.1"/>
    </source>
</evidence>
<dbReference type="EMBL" id="LO017727">
    <property type="protein sequence ID" value="CRH04900.1"/>
    <property type="molecule type" value="Genomic_DNA"/>
</dbReference>
<evidence type="ECO:0000313" key="17">
    <source>
        <dbReference type="EMBL" id="CRH08274.1"/>
    </source>
</evidence>
<proteinExistence type="predicted"/>
<dbReference type="EMBL" id="LO017727">
    <property type="protein sequence ID" value="CRH04302.1"/>
    <property type="molecule type" value="Genomic_DNA"/>
</dbReference>
<protein>
    <submittedName>
        <fullName evidence="2">IS3 element protein InsF</fullName>
    </submittedName>
</protein>
<evidence type="ECO:0000313" key="11">
    <source>
        <dbReference type="EMBL" id="CRH05934.1"/>
    </source>
</evidence>
<dbReference type="EMBL" id="LO017727">
    <property type="protein sequence ID" value="CRH04286.1"/>
    <property type="molecule type" value="Genomic_DNA"/>
</dbReference>
<evidence type="ECO:0000313" key="3">
    <source>
        <dbReference type="EMBL" id="CRH04302.1"/>
    </source>
</evidence>
<evidence type="ECO:0000313" key="6">
    <source>
        <dbReference type="EMBL" id="CRH04761.1"/>
    </source>
</evidence>
<dbReference type="PANTHER" id="PTHR46889:SF4">
    <property type="entry name" value="TRANSPOSASE INSO FOR INSERTION SEQUENCE ELEMENT IS911B-RELATED"/>
    <property type="match status" value="1"/>
</dbReference>
<dbReference type="EMBL" id="LO017727">
    <property type="protein sequence ID" value="CRH06316.1"/>
    <property type="molecule type" value="Genomic_DNA"/>
</dbReference>
<evidence type="ECO:0000313" key="8">
    <source>
        <dbReference type="EMBL" id="CRH05619.1"/>
    </source>
</evidence>
<dbReference type="PROSITE" id="PS50994">
    <property type="entry name" value="INTEGRASE"/>
    <property type="match status" value="1"/>
</dbReference>
<dbReference type="EMBL" id="LO017727">
    <property type="protein sequence ID" value="CRH05903.1"/>
    <property type="molecule type" value="Genomic_DNA"/>
</dbReference>
<evidence type="ECO:0000313" key="13">
    <source>
        <dbReference type="EMBL" id="CRH06738.1"/>
    </source>
</evidence>
<organism evidence="7">
    <name type="scientific">Magnetococcus massalia (strain MO-1)</name>
    <dbReference type="NCBI Taxonomy" id="451514"/>
    <lineage>
        <taxon>Bacteria</taxon>
        <taxon>Pseudomonadati</taxon>
        <taxon>Pseudomonadota</taxon>
        <taxon>Magnetococcia</taxon>
        <taxon>Magnetococcales</taxon>
        <taxon>Magnetococcaceae</taxon>
        <taxon>Magnetococcus</taxon>
    </lineage>
</organism>
<dbReference type="InterPro" id="IPR001584">
    <property type="entry name" value="Integrase_cat-core"/>
</dbReference>
<dbReference type="EMBL" id="LO017727">
    <property type="protein sequence ID" value="CRH06811.1"/>
    <property type="molecule type" value="Genomic_DNA"/>
</dbReference>
<dbReference type="NCBIfam" id="NF033516">
    <property type="entry name" value="transpos_IS3"/>
    <property type="match status" value="1"/>
</dbReference>
<dbReference type="InterPro" id="IPR012337">
    <property type="entry name" value="RNaseH-like_sf"/>
</dbReference>
<accession>A0A1S7LD96</accession>
<dbReference type="EMBL" id="LO017727">
    <property type="protein sequence ID" value="CRH06738.1"/>
    <property type="molecule type" value="Genomic_DNA"/>
</dbReference>
<dbReference type="EMBL" id="LO017727">
    <property type="protein sequence ID" value="CRH08274.1"/>
    <property type="molecule type" value="Genomic_DNA"/>
</dbReference>
<evidence type="ECO:0000313" key="12">
    <source>
        <dbReference type="EMBL" id="CRH06316.1"/>
    </source>
</evidence>
<dbReference type="InterPro" id="IPR048020">
    <property type="entry name" value="Transpos_IS3"/>
</dbReference>
<evidence type="ECO:0000313" key="10">
    <source>
        <dbReference type="EMBL" id="CRH05903.1"/>
    </source>
</evidence>
<gene>
    <name evidence="2" type="primary">insF</name>
    <name evidence="2" type="ORF">MAGMO_0070</name>
    <name evidence="3" type="ORF">MAGMO_0086</name>
    <name evidence="4" type="ORF">MAGMO_0151</name>
    <name evidence="5" type="ORF">MAGMO_0196</name>
    <name evidence="6" type="ORF">MAGMO_0557</name>
    <name evidence="7" type="ORF">MAGMO_0696</name>
    <name evidence="8" type="ORF">MAGMO_1429</name>
    <name evidence="9" type="ORF">MAGMO_1445</name>
    <name evidence="10" type="ORF">MAGMO_1722</name>
    <name evidence="11" type="ORF">MAGMO_1754</name>
    <name evidence="12" type="ORF">MAGMO_2149</name>
    <name evidence="13" type="ORF">MAGMO_2581</name>
    <name evidence="14" type="ORF">MAGMO_2656</name>
    <name evidence="15" type="ORF">MAGMO_3075</name>
    <name evidence="16" type="ORF">MAGMO_4118</name>
    <name evidence="17" type="ORF">MAGMO_4146</name>
</gene>
<evidence type="ECO:0000259" key="1">
    <source>
        <dbReference type="PROSITE" id="PS50994"/>
    </source>
</evidence>
<dbReference type="GO" id="GO:0003676">
    <property type="term" value="F:nucleic acid binding"/>
    <property type="evidence" value="ECO:0007669"/>
    <property type="project" value="InterPro"/>
</dbReference>
<evidence type="ECO:0000313" key="2">
    <source>
        <dbReference type="EMBL" id="CRH04286.1"/>
    </source>
</evidence>
<dbReference type="AlphaFoldDB" id="A0A1S7LD96"/>